<reference evidence="3" key="1">
    <citation type="submission" date="2021-12" db="EMBL/GenBank/DDBJ databases">
        <authorList>
            <person name="King R."/>
        </authorList>
    </citation>
    <scope>NUCLEOTIDE SEQUENCE</scope>
</reference>
<protein>
    <submittedName>
        <fullName evidence="3">Uncharacterized protein</fullName>
    </submittedName>
</protein>
<feature type="compositionally biased region" description="Polar residues" evidence="2">
    <location>
        <begin position="59"/>
        <end position="76"/>
    </location>
</feature>
<feature type="region of interest" description="Disordered" evidence="2">
    <location>
        <begin position="25"/>
        <end position="124"/>
    </location>
</feature>
<evidence type="ECO:0000256" key="1">
    <source>
        <dbReference type="SAM" id="Coils"/>
    </source>
</evidence>
<evidence type="ECO:0000313" key="3">
    <source>
        <dbReference type="EMBL" id="CAH0404364.1"/>
    </source>
</evidence>
<feature type="compositionally biased region" description="Pro residues" evidence="2">
    <location>
        <begin position="107"/>
        <end position="118"/>
    </location>
</feature>
<gene>
    <name evidence="3" type="ORF">CHILSU_LOCUS7691</name>
</gene>
<accession>A0ABN8B511</accession>
<sequence length="430" mass="46493">MEEDEAAAAKAYLEAEMAQKEEELRILEEMSAATGFTPRHSLARSPPRDGDFVTPGLPPQTQRSRSPSVNPGTSTKRALASPEEVQAVPPIGGILTSQPRAASDSNPPAPRTPDPTPDPSAQGGLASLDKLQLLEMVHKALKGIGSITKAANKLNMTDKGTVASHSQDILAAVAALELRLADAEHQANAVKLQVAAKEIEFLKQSACVSAPQPSLPQVPSYANMLKLPRGKAPIPVQPQGPAVIFYPADESLKSSEDTKRTLQNAIKPGSEGIRIQSVRMVGKSGVVIRTANLEAAQKLKAAAPPSLKAADSKTGLPRIALRFLRSDISEEDFLVDLQKVNLSDDPEWSLDKVKQSCKVALKKEVGTKFLYILECTMPMRDKLIRLGKVYIGWDEAEVSDHVRATCCLRCQQYGHPEKYCRAKEMVCGRT</sequence>
<keyword evidence="1" id="KW-0175">Coiled coil</keyword>
<feature type="coiled-coil region" evidence="1">
    <location>
        <begin position="166"/>
        <end position="200"/>
    </location>
</feature>
<feature type="compositionally biased region" description="Polar residues" evidence="2">
    <location>
        <begin position="95"/>
        <end position="106"/>
    </location>
</feature>
<keyword evidence="4" id="KW-1185">Reference proteome</keyword>
<dbReference type="EMBL" id="OU963921">
    <property type="protein sequence ID" value="CAH0404364.1"/>
    <property type="molecule type" value="Genomic_DNA"/>
</dbReference>
<evidence type="ECO:0000256" key="2">
    <source>
        <dbReference type="SAM" id="MobiDB-lite"/>
    </source>
</evidence>
<organism evidence="3 4">
    <name type="scientific">Chilo suppressalis</name>
    <name type="common">Asiatic rice borer moth</name>
    <dbReference type="NCBI Taxonomy" id="168631"/>
    <lineage>
        <taxon>Eukaryota</taxon>
        <taxon>Metazoa</taxon>
        <taxon>Ecdysozoa</taxon>
        <taxon>Arthropoda</taxon>
        <taxon>Hexapoda</taxon>
        <taxon>Insecta</taxon>
        <taxon>Pterygota</taxon>
        <taxon>Neoptera</taxon>
        <taxon>Endopterygota</taxon>
        <taxon>Lepidoptera</taxon>
        <taxon>Glossata</taxon>
        <taxon>Ditrysia</taxon>
        <taxon>Pyraloidea</taxon>
        <taxon>Crambidae</taxon>
        <taxon>Crambinae</taxon>
        <taxon>Chilo</taxon>
    </lineage>
</organism>
<proteinExistence type="predicted"/>
<name>A0ABN8B511_CHISP</name>
<dbReference type="Proteomes" id="UP001153292">
    <property type="component" value="Chromosome 28"/>
</dbReference>
<evidence type="ECO:0000313" key="4">
    <source>
        <dbReference type="Proteomes" id="UP001153292"/>
    </source>
</evidence>